<evidence type="ECO:0000313" key="4">
    <source>
        <dbReference type="EMBL" id="OKH94587.1"/>
    </source>
</evidence>
<accession>A0A1Q4V9U2</accession>
<dbReference type="PANTHER" id="PTHR43477:SF1">
    <property type="entry name" value="DIHYDROANTICAPSIN 7-DEHYDROGENASE"/>
    <property type="match status" value="1"/>
</dbReference>
<proteinExistence type="inferred from homology"/>
<comment type="caution">
    <text evidence="4">The sequence shown here is derived from an EMBL/GenBank/DDBJ whole genome shotgun (WGS) entry which is preliminary data.</text>
</comment>
<name>A0A1Q4V9U2_9ACTN</name>
<keyword evidence="5" id="KW-1185">Reference proteome</keyword>
<dbReference type="SUPFAM" id="SSF51735">
    <property type="entry name" value="NAD(P)-binding Rossmann-fold domains"/>
    <property type="match status" value="1"/>
</dbReference>
<sequence length="238" mass="24836">MVGAGSHVVVVGGTKGLGYEVARACVARGARVTLTGRDLATAQARAKELGDLAGGAVCELTDWNSIRELFAGMDTVDHIVLTALDRDFNTIADFRPDDCARTTLMKTVGYATAVHEALPKFTADASVVMFSGLSMWRPVPGSTTISMANAGIIGLVNSLAVEVPPVRVNAITPGVVAGTAAVDDADDVRADWFEAMRQRTPAKRLPTADDIVASTLFLLECPGVNGANLVVDAGMHLA</sequence>
<dbReference type="GO" id="GO:0016491">
    <property type="term" value="F:oxidoreductase activity"/>
    <property type="evidence" value="ECO:0007669"/>
    <property type="project" value="UniProtKB-KW"/>
</dbReference>
<feature type="domain" description="Ketoreductase" evidence="3">
    <location>
        <begin position="6"/>
        <end position="179"/>
    </location>
</feature>
<dbReference type="Proteomes" id="UP000186455">
    <property type="component" value="Unassembled WGS sequence"/>
</dbReference>
<evidence type="ECO:0000256" key="2">
    <source>
        <dbReference type="ARBA" id="ARBA00023002"/>
    </source>
</evidence>
<dbReference type="Gene3D" id="3.40.50.720">
    <property type="entry name" value="NAD(P)-binding Rossmann-like Domain"/>
    <property type="match status" value="1"/>
</dbReference>
<gene>
    <name evidence="4" type="ORF">AB852_10060</name>
</gene>
<dbReference type="RefSeq" id="WP_073786269.1">
    <property type="nucleotide sequence ID" value="NZ_CP109290.1"/>
</dbReference>
<dbReference type="InterPro" id="IPR057326">
    <property type="entry name" value="KR_dom"/>
</dbReference>
<organism evidence="4 5">
    <name type="scientific">Streptomyces uncialis</name>
    <dbReference type="NCBI Taxonomy" id="1048205"/>
    <lineage>
        <taxon>Bacteria</taxon>
        <taxon>Bacillati</taxon>
        <taxon>Actinomycetota</taxon>
        <taxon>Actinomycetes</taxon>
        <taxon>Kitasatosporales</taxon>
        <taxon>Streptomycetaceae</taxon>
        <taxon>Streptomyces</taxon>
    </lineage>
</organism>
<dbReference type="Pfam" id="PF13561">
    <property type="entry name" value="adh_short_C2"/>
    <property type="match status" value="1"/>
</dbReference>
<dbReference type="AlphaFoldDB" id="A0A1Q4V9U2"/>
<dbReference type="CDD" id="cd05233">
    <property type="entry name" value="SDR_c"/>
    <property type="match status" value="1"/>
</dbReference>
<dbReference type="EMBL" id="LFBV01000002">
    <property type="protein sequence ID" value="OKH94587.1"/>
    <property type="molecule type" value="Genomic_DNA"/>
</dbReference>
<evidence type="ECO:0000259" key="3">
    <source>
        <dbReference type="SMART" id="SM00822"/>
    </source>
</evidence>
<comment type="similarity">
    <text evidence="1">Belongs to the short-chain dehydrogenases/reductases (SDR) family.</text>
</comment>
<dbReference type="InterPro" id="IPR051122">
    <property type="entry name" value="SDR_DHRS6-like"/>
</dbReference>
<evidence type="ECO:0000256" key="1">
    <source>
        <dbReference type="ARBA" id="ARBA00006484"/>
    </source>
</evidence>
<dbReference type="InterPro" id="IPR002347">
    <property type="entry name" value="SDR_fam"/>
</dbReference>
<dbReference type="SMART" id="SM00822">
    <property type="entry name" value="PKS_KR"/>
    <property type="match status" value="1"/>
</dbReference>
<dbReference type="PRINTS" id="PR00081">
    <property type="entry name" value="GDHRDH"/>
</dbReference>
<evidence type="ECO:0000313" key="5">
    <source>
        <dbReference type="Proteomes" id="UP000186455"/>
    </source>
</evidence>
<protein>
    <recommendedName>
        <fullName evidence="3">Ketoreductase domain-containing protein</fullName>
    </recommendedName>
</protein>
<dbReference type="InterPro" id="IPR036291">
    <property type="entry name" value="NAD(P)-bd_dom_sf"/>
</dbReference>
<dbReference type="GeneID" id="96790416"/>
<dbReference type="PANTHER" id="PTHR43477">
    <property type="entry name" value="DIHYDROANTICAPSIN 7-DEHYDROGENASE"/>
    <property type="match status" value="1"/>
</dbReference>
<reference evidence="4 5" key="1">
    <citation type="submission" date="2015-06" db="EMBL/GenBank/DDBJ databases">
        <title>Cloning and characterization of the uncialamcin biosynthetic gene cluster.</title>
        <authorList>
            <person name="Yan X."/>
            <person name="Huang T."/>
            <person name="Ge H."/>
            <person name="Shen B."/>
        </authorList>
    </citation>
    <scope>NUCLEOTIDE SEQUENCE [LARGE SCALE GENOMIC DNA]</scope>
    <source>
        <strain evidence="4 5">DCA2648</strain>
    </source>
</reference>
<keyword evidence="2" id="KW-0560">Oxidoreductase</keyword>
<dbReference type="STRING" id="1048205.AB852_10060"/>